<dbReference type="RefSeq" id="WP_055060493.1">
    <property type="nucleotide sequence ID" value="NZ_CZBP01000036.1"/>
</dbReference>
<dbReference type="Gene3D" id="2.60.40.1080">
    <property type="match status" value="1"/>
</dbReference>
<dbReference type="InterPro" id="IPR008964">
    <property type="entry name" value="Invasin/intimin_cell_adhesion"/>
</dbReference>
<protein>
    <submittedName>
        <fullName evidence="2">Bacterial Ig-like domain (Group 2)</fullName>
    </submittedName>
</protein>
<dbReference type="AlphaFoldDB" id="A0A174VXL9"/>
<dbReference type="Proteomes" id="UP000095762">
    <property type="component" value="Unassembled WGS sequence"/>
</dbReference>
<evidence type="ECO:0000256" key="1">
    <source>
        <dbReference type="SAM" id="SignalP"/>
    </source>
</evidence>
<gene>
    <name evidence="2" type="ORF">ERS852569_03413</name>
</gene>
<organism evidence="2 3">
    <name type="scientific">Blautia obeum</name>
    <dbReference type="NCBI Taxonomy" id="40520"/>
    <lineage>
        <taxon>Bacteria</taxon>
        <taxon>Bacillati</taxon>
        <taxon>Bacillota</taxon>
        <taxon>Clostridia</taxon>
        <taxon>Lachnospirales</taxon>
        <taxon>Lachnospiraceae</taxon>
        <taxon>Blautia</taxon>
    </lineage>
</organism>
<name>A0A174VXL9_9FIRM</name>
<dbReference type="SUPFAM" id="SSF49373">
    <property type="entry name" value="Invasin/intimin cell-adhesion fragments"/>
    <property type="match status" value="1"/>
</dbReference>
<feature type="signal peptide" evidence="1">
    <location>
        <begin position="1"/>
        <end position="28"/>
    </location>
</feature>
<accession>A0A174VXL9</accession>
<proteinExistence type="predicted"/>
<evidence type="ECO:0000313" key="3">
    <source>
        <dbReference type="Proteomes" id="UP000095762"/>
    </source>
</evidence>
<reference evidence="2 3" key="1">
    <citation type="submission" date="2015-09" db="EMBL/GenBank/DDBJ databases">
        <authorList>
            <consortium name="Pathogen Informatics"/>
        </authorList>
    </citation>
    <scope>NUCLEOTIDE SEQUENCE [LARGE SCALE GENOMIC DNA]</scope>
    <source>
        <strain evidence="2 3">2789STDY5834957</strain>
    </source>
</reference>
<dbReference type="EMBL" id="CZBP01000036">
    <property type="protein sequence ID" value="CUQ36585.1"/>
    <property type="molecule type" value="Genomic_DNA"/>
</dbReference>
<evidence type="ECO:0000313" key="2">
    <source>
        <dbReference type="EMBL" id="CUQ36585.1"/>
    </source>
</evidence>
<keyword evidence="1" id="KW-0732">Signal</keyword>
<feature type="chain" id="PRO_5008036234" evidence="1">
    <location>
        <begin position="29"/>
        <end position="224"/>
    </location>
</feature>
<sequence length="224" mass="24587">MKSKFLKKLCIYAISASMILPASAPVMATTTTSVVRDYSFNLSEMNYTNAVLYEGDSLQLRTTHPASKINKLPGRLTWISSNPKVVSVSSSGKITAKKTTTTGAFRPSKAFSVITLKKGNVEIAKCAVDVMPQLQFSTKTRTAKKGTTLKVFLPDAATSSSSSNSKVVKNMCNTCYADSHGNHYLKLKCQNKGTATITFQVYPKNANKKVYISKKIFRFRVNVK</sequence>